<dbReference type="AlphaFoldDB" id="A0A3M7PTN4"/>
<gene>
    <name evidence="2" type="ORF">BpHYR1_052743</name>
</gene>
<evidence type="ECO:0000313" key="2">
    <source>
        <dbReference type="EMBL" id="RNA02135.1"/>
    </source>
</evidence>
<keyword evidence="3" id="KW-1185">Reference proteome</keyword>
<comment type="caution">
    <text evidence="2">The sequence shown here is derived from an EMBL/GenBank/DDBJ whole genome shotgun (WGS) entry which is preliminary data.</text>
</comment>
<sequence length="36" mass="3955">MDTKKSTGSASTTKSGLKSGRGRKGKKEEEEKRLEE</sequence>
<reference evidence="2 3" key="1">
    <citation type="journal article" date="2018" name="Sci. Rep.">
        <title>Genomic signatures of local adaptation to the degree of environmental predictability in rotifers.</title>
        <authorList>
            <person name="Franch-Gras L."/>
            <person name="Hahn C."/>
            <person name="Garcia-Roger E.M."/>
            <person name="Carmona M.J."/>
            <person name="Serra M."/>
            <person name="Gomez A."/>
        </authorList>
    </citation>
    <scope>NUCLEOTIDE SEQUENCE [LARGE SCALE GENOMIC DNA]</scope>
    <source>
        <strain evidence="2">HYR1</strain>
    </source>
</reference>
<dbReference type="EMBL" id="REGN01009034">
    <property type="protein sequence ID" value="RNA02135.1"/>
    <property type="molecule type" value="Genomic_DNA"/>
</dbReference>
<proteinExistence type="predicted"/>
<protein>
    <submittedName>
        <fullName evidence="2">Uncharacterized protein</fullName>
    </submittedName>
</protein>
<feature type="compositionally biased region" description="Basic and acidic residues" evidence="1">
    <location>
        <begin position="26"/>
        <end position="36"/>
    </location>
</feature>
<dbReference type="OrthoDB" id="297923at2759"/>
<evidence type="ECO:0000256" key="1">
    <source>
        <dbReference type="SAM" id="MobiDB-lite"/>
    </source>
</evidence>
<dbReference type="Proteomes" id="UP000276133">
    <property type="component" value="Unassembled WGS sequence"/>
</dbReference>
<evidence type="ECO:0000313" key="3">
    <source>
        <dbReference type="Proteomes" id="UP000276133"/>
    </source>
</evidence>
<accession>A0A3M7PTN4</accession>
<name>A0A3M7PTN4_BRAPC</name>
<organism evidence="2 3">
    <name type="scientific">Brachionus plicatilis</name>
    <name type="common">Marine rotifer</name>
    <name type="synonym">Brachionus muelleri</name>
    <dbReference type="NCBI Taxonomy" id="10195"/>
    <lineage>
        <taxon>Eukaryota</taxon>
        <taxon>Metazoa</taxon>
        <taxon>Spiralia</taxon>
        <taxon>Gnathifera</taxon>
        <taxon>Rotifera</taxon>
        <taxon>Eurotatoria</taxon>
        <taxon>Monogononta</taxon>
        <taxon>Pseudotrocha</taxon>
        <taxon>Ploima</taxon>
        <taxon>Brachionidae</taxon>
        <taxon>Brachionus</taxon>
    </lineage>
</organism>
<feature type="non-terminal residue" evidence="2">
    <location>
        <position position="36"/>
    </location>
</feature>
<feature type="region of interest" description="Disordered" evidence="1">
    <location>
        <begin position="1"/>
        <end position="36"/>
    </location>
</feature>
<feature type="compositionally biased region" description="Low complexity" evidence="1">
    <location>
        <begin position="1"/>
        <end position="18"/>
    </location>
</feature>